<dbReference type="OrthoDB" id="6105938at2759"/>
<dbReference type="Pfam" id="PF13894">
    <property type="entry name" value="zf-C2H2_4"/>
    <property type="match status" value="1"/>
</dbReference>
<feature type="domain" description="C2H2-type" evidence="2">
    <location>
        <begin position="37"/>
        <end position="63"/>
    </location>
</feature>
<dbReference type="PROSITE" id="PS00028">
    <property type="entry name" value="ZINC_FINGER_C2H2_1"/>
    <property type="match status" value="1"/>
</dbReference>
<keyword evidence="4" id="KW-1185">Reference proteome</keyword>
<dbReference type="Gene3D" id="3.30.160.60">
    <property type="entry name" value="Classic Zinc Finger"/>
    <property type="match status" value="1"/>
</dbReference>
<reference evidence="5" key="3">
    <citation type="submission" date="2025-04" db="UniProtKB">
        <authorList>
            <consortium name="RefSeq"/>
        </authorList>
    </citation>
    <scope>IDENTIFICATION</scope>
    <source>
        <strain evidence="5">CBS 304.34</strain>
    </source>
</reference>
<dbReference type="GO" id="GO:0008270">
    <property type="term" value="F:zinc ion binding"/>
    <property type="evidence" value="ECO:0007669"/>
    <property type="project" value="UniProtKB-KW"/>
</dbReference>
<keyword evidence="1" id="KW-0479">Metal-binding</keyword>
<dbReference type="InterPro" id="IPR013087">
    <property type="entry name" value="Znf_C2H2_type"/>
</dbReference>
<evidence type="ECO:0000256" key="1">
    <source>
        <dbReference type="PROSITE-ProRule" id="PRU00042"/>
    </source>
</evidence>
<name>A0A6A6YYM8_9PEZI</name>
<accession>A0A6A6YYM8</accession>
<evidence type="ECO:0000313" key="4">
    <source>
        <dbReference type="Proteomes" id="UP000504636"/>
    </source>
</evidence>
<evidence type="ECO:0000313" key="3">
    <source>
        <dbReference type="EMBL" id="KAF2813057.1"/>
    </source>
</evidence>
<sequence>MALVLGGHIVEYPLGPHEVIYRKPPKSPTQSRQHVCFRCEPCDRTFVDKFALSQHLESSSKHSLCGNCMSDFTSSQALREHWRQDHLCPQCHRHNPNENNLEFACLSIPIPLGFSRLRDRECMPHATKLQ</sequence>
<reference evidence="5" key="2">
    <citation type="submission" date="2020-04" db="EMBL/GenBank/DDBJ databases">
        <authorList>
            <consortium name="NCBI Genome Project"/>
        </authorList>
    </citation>
    <scope>NUCLEOTIDE SEQUENCE</scope>
    <source>
        <strain evidence="5">CBS 304.34</strain>
    </source>
</reference>
<organism evidence="3">
    <name type="scientific">Mytilinidion resinicola</name>
    <dbReference type="NCBI Taxonomy" id="574789"/>
    <lineage>
        <taxon>Eukaryota</taxon>
        <taxon>Fungi</taxon>
        <taxon>Dikarya</taxon>
        <taxon>Ascomycota</taxon>
        <taxon>Pezizomycotina</taxon>
        <taxon>Dothideomycetes</taxon>
        <taxon>Pleosporomycetidae</taxon>
        <taxon>Mytilinidiales</taxon>
        <taxon>Mytilinidiaceae</taxon>
        <taxon>Mytilinidion</taxon>
    </lineage>
</organism>
<protein>
    <recommendedName>
        <fullName evidence="2">C2H2-type domain-containing protein</fullName>
    </recommendedName>
</protein>
<dbReference type="RefSeq" id="XP_033580021.1">
    <property type="nucleotide sequence ID" value="XM_033713658.1"/>
</dbReference>
<evidence type="ECO:0000313" key="5">
    <source>
        <dbReference type="RefSeq" id="XP_033580021.1"/>
    </source>
</evidence>
<keyword evidence="1" id="KW-0862">Zinc</keyword>
<dbReference type="SMART" id="SM00355">
    <property type="entry name" value="ZnF_C2H2"/>
    <property type="match status" value="2"/>
</dbReference>
<gene>
    <name evidence="3 5" type="ORF">BDZ99DRAFT_248423</name>
</gene>
<dbReference type="GeneID" id="54454551"/>
<evidence type="ECO:0000259" key="2">
    <source>
        <dbReference type="PROSITE" id="PS50157"/>
    </source>
</evidence>
<dbReference type="PROSITE" id="PS50157">
    <property type="entry name" value="ZINC_FINGER_C2H2_2"/>
    <property type="match status" value="1"/>
</dbReference>
<reference evidence="3 5" key="1">
    <citation type="journal article" date="2020" name="Stud. Mycol.">
        <title>101 Dothideomycetes genomes: a test case for predicting lifestyles and emergence of pathogens.</title>
        <authorList>
            <person name="Haridas S."/>
            <person name="Albert R."/>
            <person name="Binder M."/>
            <person name="Bloem J."/>
            <person name="Labutti K."/>
            <person name="Salamov A."/>
            <person name="Andreopoulos B."/>
            <person name="Baker S."/>
            <person name="Barry K."/>
            <person name="Bills G."/>
            <person name="Bluhm B."/>
            <person name="Cannon C."/>
            <person name="Castanera R."/>
            <person name="Culley D."/>
            <person name="Daum C."/>
            <person name="Ezra D."/>
            <person name="Gonzalez J."/>
            <person name="Henrissat B."/>
            <person name="Kuo A."/>
            <person name="Liang C."/>
            <person name="Lipzen A."/>
            <person name="Lutzoni F."/>
            <person name="Magnuson J."/>
            <person name="Mondo S."/>
            <person name="Nolan M."/>
            <person name="Ohm R."/>
            <person name="Pangilinan J."/>
            <person name="Park H.-J."/>
            <person name="Ramirez L."/>
            <person name="Alfaro M."/>
            <person name="Sun H."/>
            <person name="Tritt A."/>
            <person name="Yoshinaga Y."/>
            <person name="Zwiers L.-H."/>
            <person name="Turgeon B."/>
            <person name="Goodwin S."/>
            <person name="Spatafora J."/>
            <person name="Crous P."/>
            <person name="Grigoriev I."/>
        </authorList>
    </citation>
    <scope>NUCLEOTIDE SEQUENCE</scope>
    <source>
        <strain evidence="3 5">CBS 304.34</strain>
    </source>
</reference>
<keyword evidence="1" id="KW-0863">Zinc-finger</keyword>
<dbReference type="Proteomes" id="UP000504636">
    <property type="component" value="Unplaced"/>
</dbReference>
<dbReference type="EMBL" id="MU003696">
    <property type="protein sequence ID" value="KAF2813057.1"/>
    <property type="molecule type" value="Genomic_DNA"/>
</dbReference>
<dbReference type="AlphaFoldDB" id="A0A6A6YYM8"/>
<proteinExistence type="predicted"/>